<dbReference type="InterPro" id="IPR019537">
    <property type="entry name" value="TMEM65"/>
</dbReference>
<gene>
    <name evidence="5" type="ORF">CGI_10020368</name>
</gene>
<evidence type="ECO:0000313" key="5">
    <source>
        <dbReference type="EMBL" id="EKC30198.1"/>
    </source>
</evidence>
<dbReference type="EMBL" id="JH817391">
    <property type="protein sequence ID" value="EKC30198.1"/>
    <property type="molecule type" value="Genomic_DNA"/>
</dbReference>
<sequence>MSHKPVLGKISDEATAKDFAYTLLPSERQLLYDELKKTMEEKENTQDATPPSTAQLVTAFQCGFWPFIGFGFFDNCIMILAGDLIEYEFGQILHISTMAAAALGNLVSDVCGMWDENCFIVTTLEIRDATRLNGVTARRNLLTGVESNS</sequence>
<keyword evidence="3" id="KW-1133">Transmembrane helix</keyword>
<comment type="subcellular location">
    <subcellularLocation>
        <location evidence="1">Membrane</location>
        <topology evidence="1">Multi-pass membrane protein</topology>
    </subcellularLocation>
</comment>
<keyword evidence="4" id="KW-0472">Membrane</keyword>
<dbReference type="PANTHER" id="PTHR21706">
    <property type="entry name" value="TRANSMEMBRANE PROTEIN 65"/>
    <property type="match status" value="1"/>
</dbReference>
<accession>K1Q8A9</accession>
<dbReference type="HOGENOM" id="CLU_1751446_0_0_1"/>
<protein>
    <submittedName>
        <fullName evidence="5">Transmembrane protein 65</fullName>
    </submittedName>
</protein>
<keyword evidence="2 5" id="KW-0812">Transmembrane</keyword>
<dbReference type="Pfam" id="PF10507">
    <property type="entry name" value="TMEM65"/>
    <property type="match status" value="1"/>
</dbReference>
<evidence type="ECO:0000256" key="4">
    <source>
        <dbReference type="ARBA" id="ARBA00023136"/>
    </source>
</evidence>
<evidence type="ECO:0000256" key="3">
    <source>
        <dbReference type="ARBA" id="ARBA00022989"/>
    </source>
</evidence>
<dbReference type="GO" id="GO:0016020">
    <property type="term" value="C:membrane"/>
    <property type="evidence" value="ECO:0007669"/>
    <property type="project" value="UniProtKB-SubCell"/>
</dbReference>
<name>K1Q8A9_MAGGI</name>
<dbReference type="AlphaFoldDB" id="K1Q8A9"/>
<dbReference type="InParanoid" id="K1Q8A9"/>
<evidence type="ECO:0000256" key="1">
    <source>
        <dbReference type="ARBA" id="ARBA00004141"/>
    </source>
</evidence>
<proteinExistence type="predicted"/>
<organism evidence="5">
    <name type="scientific">Magallana gigas</name>
    <name type="common">Pacific oyster</name>
    <name type="synonym">Crassostrea gigas</name>
    <dbReference type="NCBI Taxonomy" id="29159"/>
    <lineage>
        <taxon>Eukaryota</taxon>
        <taxon>Metazoa</taxon>
        <taxon>Spiralia</taxon>
        <taxon>Lophotrochozoa</taxon>
        <taxon>Mollusca</taxon>
        <taxon>Bivalvia</taxon>
        <taxon>Autobranchia</taxon>
        <taxon>Pteriomorphia</taxon>
        <taxon>Ostreida</taxon>
        <taxon>Ostreoidea</taxon>
        <taxon>Ostreidae</taxon>
        <taxon>Magallana</taxon>
    </lineage>
</organism>
<dbReference type="GO" id="GO:0005739">
    <property type="term" value="C:mitochondrion"/>
    <property type="evidence" value="ECO:0007669"/>
    <property type="project" value="TreeGrafter"/>
</dbReference>
<evidence type="ECO:0000256" key="2">
    <source>
        <dbReference type="ARBA" id="ARBA00022692"/>
    </source>
</evidence>
<dbReference type="PANTHER" id="PTHR21706:SF15">
    <property type="entry name" value="TRANSMEMBRANE PROTEIN 65"/>
    <property type="match status" value="1"/>
</dbReference>
<reference evidence="5" key="1">
    <citation type="journal article" date="2012" name="Nature">
        <title>The oyster genome reveals stress adaptation and complexity of shell formation.</title>
        <authorList>
            <person name="Zhang G."/>
            <person name="Fang X."/>
            <person name="Guo X."/>
            <person name="Li L."/>
            <person name="Luo R."/>
            <person name="Xu F."/>
            <person name="Yang P."/>
            <person name="Zhang L."/>
            <person name="Wang X."/>
            <person name="Qi H."/>
            <person name="Xiong Z."/>
            <person name="Que H."/>
            <person name="Xie Y."/>
            <person name="Holland P.W."/>
            <person name="Paps J."/>
            <person name="Zhu Y."/>
            <person name="Wu F."/>
            <person name="Chen Y."/>
            <person name="Wang J."/>
            <person name="Peng C."/>
            <person name="Meng J."/>
            <person name="Yang L."/>
            <person name="Liu J."/>
            <person name="Wen B."/>
            <person name="Zhang N."/>
            <person name="Huang Z."/>
            <person name="Zhu Q."/>
            <person name="Feng Y."/>
            <person name="Mount A."/>
            <person name="Hedgecock D."/>
            <person name="Xu Z."/>
            <person name="Liu Y."/>
            <person name="Domazet-Loso T."/>
            <person name="Du Y."/>
            <person name="Sun X."/>
            <person name="Zhang S."/>
            <person name="Liu B."/>
            <person name="Cheng P."/>
            <person name="Jiang X."/>
            <person name="Li J."/>
            <person name="Fan D."/>
            <person name="Wang W."/>
            <person name="Fu W."/>
            <person name="Wang T."/>
            <person name="Wang B."/>
            <person name="Zhang J."/>
            <person name="Peng Z."/>
            <person name="Li Y."/>
            <person name="Li N."/>
            <person name="Wang J."/>
            <person name="Chen M."/>
            <person name="He Y."/>
            <person name="Tan F."/>
            <person name="Song X."/>
            <person name="Zheng Q."/>
            <person name="Huang R."/>
            <person name="Yang H."/>
            <person name="Du X."/>
            <person name="Chen L."/>
            <person name="Yang M."/>
            <person name="Gaffney P.M."/>
            <person name="Wang S."/>
            <person name="Luo L."/>
            <person name="She Z."/>
            <person name="Ming Y."/>
            <person name="Huang W."/>
            <person name="Zhang S."/>
            <person name="Huang B."/>
            <person name="Zhang Y."/>
            <person name="Qu T."/>
            <person name="Ni P."/>
            <person name="Miao G."/>
            <person name="Wang J."/>
            <person name="Wang Q."/>
            <person name="Steinberg C.E."/>
            <person name="Wang H."/>
            <person name="Li N."/>
            <person name="Qian L."/>
            <person name="Zhang G."/>
            <person name="Li Y."/>
            <person name="Yang H."/>
            <person name="Liu X."/>
            <person name="Wang J."/>
            <person name="Yin Y."/>
            <person name="Wang J."/>
        </authorList>
    </citation>
    <scope>NUCLEOTIDE SEQUENCE [LARGE SCALE GENOMIC DNA]</scope>
    <source>
        <strain evidence="5">05x7-T-G4-1.051#20</strain>
    </source>
</reference>